<reference evidence="3" key="1">
    <citation type="journal article" date="2019" name="Int. J. Syst. Evol. Microbiol.">
        <title>The Global Catalogue of Microorganisms (GCM) 10K type strain sequencing project: providing services to taxonomists for standard genome sequencing and annotation.</title>
        <authorList>
            <consortium name="The Broad Institute Genomics Platform"/>
            <consortium name="The Broad Institute Genome Sequencing Center for Infectious Disease"/>
            <person name="Wu L."/>
            <person name="Ma J."/>
        </authorList>
    </citation>
    <scope>NUCLEOTIDE SEQUENCE [LARGE SCALE GENOMIC DNA]</scope>
    <source>
        <strain evidence="3">NBRC 105830</strain>
    </source>
</reference>
<gene>
    <name evidence="2" type="ORF">GCM10025862_39130</name>
</gene>
<evidence type="ECO:0000313" key="3">
    <source>
        <dbReference type="Proteomes" id="UP001157109"/>
    </source>
</evidence>
<keyword evidence="3" id="KW-1185">Reference proteome</keyword>
<accession>A0ABQ6HUV5</accession>
<dbReference type="RefSeq" id="WP_284285077.1">
    <property type="nucleotide sequence ID" value="NZ_BSUJ01000001.1"/>
</dbReference>
<dbReference type="SUPFAM" id="SSF54001">
    <property type="entry name" value="Cysteine proteinases"/>
    <property type="match status" value="1"/>
</dbReference>
<name>A0ABQ6HUV5_9MICO</name>
<dbReference type="Pfam" id="PF01841">
    <property type="entry name" value="Transglut_core"/>
    <property type="match status" value="1"/>
</dbReference>
<feature type="domain" description="Transglutaminase-like" evidence="1">
    <location>
        <begin position="104"/>
        <end position="203"/>
    </location>
</feature>
<dbReference type="InterPro" id="IPR002931">
    <property type="entry name" value="Transglutaminase-like"/>
</dbReference>
<protein>
    <recommendedName>
        <fullName evidence="1">Transglutaminase-like domain-containing protein</fullName>
    </recommendedName>
</protein>
<comment type="caution">
    <text evidence="2">The sequence shown here is derived from an EMBL/GenBank/DDBJ whole genome shotgun (WGS) entry which is preliminary data.</text>
</comment>
<sequence length="379" mass="41140">MGPHLGPHAALAAHRLGDPDDFAFLRHAVDIGFSQLDVFDGALERAFGTDPRWPDLLGDIRANAPVKPLEIHAWPDPVAHWPLTFYRIAAEREARLRESLPARADSAWDTALRLTAWVSELWTPANTHTDFADALHILDQVQEGGRYDAREFAIVLAQALGAHGIPARRVALRQRDHHFGVGRGYVAAEAWIDDLDAWVLLDAMNGAYWRADNGMPLGVLDLQDRFRRGERPAELVGPQGSLSDDDAAFWWTYLSSATTTGFGWTLDDTVSPVFQGVGIIGTGRLVSDPTAAYPALSAVSIGLGGDAATPQVSLSCSHPFARAFYVEGDGLDEPLELSVFDAAFTLPMAPGRHELSISVLTSYGRCAPNALVYTVNPTA</sequence>
<evidence type="ECO:0000313" key="2">
    <source>
        <dbReference type="EMBL" id="GMA21892.1"/>
    </source>
</evidence>
<evidence type="ECO:0000259" key="1">
    <source>
        <dbReference type="Pfam" id="PF01841"/>
    </source>
</evidence>
<proteinExistence type="predicted"/>
<dbReference type="Proteomes" id="UP001157109">
    <property type="component" value="Unassembled WGS sequence"/>
</dbReference>
<organism evidence="2 3">
    <name type="scientific">Arsenicicoccus piscis</name>
    <dbReference type="NCBI Taxonomy" id="673954"/>
    <lineage>
        <taxon>Bacteria</taxon>
        <taxon>Bacillati</taxon>
        <taxon>Actinomycetota</taxon>
        <taxon>Actinomycetes</taxon>
        <taxon>Micrococcales</taxon>
        <taxon>Intrasporangiaceae</taxon>
        <taxon>Arsenicicoccus</taxon>
    </lineage>
</organism>
<dbReference type="InterPro" id="IPR038765">
    <property type="entry name" value="Papain-like_cys_pep_sf"/>
</dbReference>
<dbReference type="EMBL" id="BSUJ01000001">
    <property type="protein sequence ID" value="GMA21892.1"/>
    <property type="molecule type" value="Genomic_DNA"/>
</dbReference>